<keyword evidence="6" id="KW-1185">Reference proteome</keyword>
<comment type="similarity">
    <text evidence="1">Belongs to the SMC family. SMC5 subfamily.</text>
</comment>
<dbReference type="PANTHER" id="PTHR45916">
    <property type="entry name" value="STRUCTURAL MAINTENANCE OF CHROMOSOMES PROTEIN 5"/>
    <property type="match status" value="1"/>
</dbReference>
<dbReference type="Pfam" id="PF13476">
    <property type="entry name" value="AAA_23"/>
    <property type="match status" value="1"/>
</dbReference>
<keyword evidence="5" id="KW-0378">Hydrolase</keyword>
<dbReference type="PANTHER" id="PTHR45916:SF1">
    <property type="entry name" value="STRUCTURAL MAINTENANCE OF CHROMOSOMES PROTEIN 5"/>
    <property type="match status" value="1"/>
</dbReference>
<sequence length="214" mass="23650">FVPGSIVRIQLRNFLTYDWVEFRPGPYLNMIFGPNGTGKSSIACAICLGLNFPPSLLNRAQDLKSFVKNDKQDGHIEIELKGAKGKPNLVIRRNLFSNSKSAPFMLNGRSSSGRDINAKMAELNVQVNNLWHVLHISRSTAPIAFLPQDRVAEFARMTPQQLLRETQRAAGNPNLTAWHDTLIESGKSLKNIQDVSAPLGVALSISDMLHLCSS</sequence>
<dbReference type="GO" id="GO:0005634">
    <property type="term" value="C:nucleus"/>
    <property type="evidence" value="ECO:0007669"/>
    <property type="project" value="TreeGrafter"/>
</dbReference>
<dbReference type="SUPFAM" id="SSF52540">
    <property type="entry name" value="P-loop containing nucleoside triphosphate hydrolases"/>
    <property type="match status" value="1"/>
</dbReference>
<evidence type="ECO:0000256" key="3">
    <source>
        <dbReference type="ARBA" id="ARBA00023054"/>
    </source>
</evidence>
<protein>
    <recommendedName>
        <fullName evidence="2">Structural maintenance of chromosomes protein 5</fullName>
    </recommendedName>
</protein>
<dbReference type="InterPro" id="IPR038729">
    <property type="entry name" value="Rad50/SbcC_AAA"/>
</dbReference>
<dbReference type="STRING" id="114155.A0A4Q9PWE5"/>
<dbReference type="GO" id="GO:0016887">
    <property type="term" value="F:ATP hydrolysis activity"/>
    <property type="evidence" value="ECO:0007669"/>
    <property type="project" value="InterPro"/>
</dbReference>
<proteinExistence type="inferred from homology"/>
<dbReference type="GO" id="GO:0000724">
    <property type="term" value="P:double-strand break repair via homologous recombination"/>
    <property type="evidence" value="ECO:0007669"/>
    <property type="project" value="TreeGrafter"/>
</dbReference>
<keyword evidence="3" id="KW-0175">Coiled coil</keyword>
<dbReference type="EMBL" id="ML145122">
    <property type="protein sequence ID" value="TBU58694.1"/>
    <property type="molecule type" value="Genomic_DNA"/>
</dbReference>
<accession>A0A4Q9PWE5</accession>
<evidence type="ECO:0000313" key="6">
    <source>
        <dbReference type="Proteomes" id="UP000292082"/>
    </source>
</evidence>
<evidence type="ECO:0000256" key="1">
    <source>
        <dbReference type="ARBA" id="ARBA00010171"/>
    </source>
</evidence>
<evidence type="ECO:0000259" key="4">
    <source>
        <dbReference type="Pfam" id="PF13476"/>
    </source>
</evidence>
<feature type="domain" description="Rad50/SbcC-type AAA" evidence="4">
    <location>
        <begin position="8"/>
        <end position="170"/>
    </location>
</feature>
<gene>
    <name evidence="5" type="ORF">BD310DRAFT_818920</name>
</gene>
<name>A0A4Q9PWE5_9APHY</name>
<dbReference type="AlphaFoldDB" id="A0A4Q9PWE5"/>
<organism evidence="5 6">
    <name type="scientific">Dichomitus squalens</name>
    <dbReference type="NCBI Taxonomy" id="114155"/>
    <lineage>
        <taxon>Eukaryota</taxon>
        <taxon>Fungi</taxon>
        <taxon>Dikarya</taxon>
        <taxon>Basidiomycota</taxon>
        <taxon>Agaricomycotina</taxon>
        <taxon>Agaricomycetes</taxon>
        <taxon>Polyporales</taxon>
        <taxon>Polyporaceae</taxon>
        <taxon>Dichomitus</taxon>
    </lineage>
</organism>
<evidence type="ECO:0000313" key="5">
    <source>
        <dbReference type="EMBL" id="TBU58694.1"/>
    </source>
</evidence>
<evidence type="ECO:0000256" key="2">
    <source>
        <dbReference type="ARBA" id="ARBA00018687"/>
    </source>
</evidence>
<dbReference type="Proteomes" id="UP000292082">
    <property type="component" value="Unassembled WGS sequence"/>
</dbReference>
<reference evidence="5 6" key="1">
    <citation type="submission" date="2019-01" db="EMBL/GenBank/DDBJ databases">
        <title>Draft genome sequences of three monokaryotic isolates of the white-rot basidiomycete fungus Dichomitus squalens.</title>
        <authorList>
            <consortium name="DOE Joint Genome Institute"/>
            <person name="Lopez S.C."/>
            <person name="Andreopoulos B."/>
            <person name="Pangilinan J."/>
            <person name="Lipzen A."/>
            <person name="Riley R."/>
            <person name="Ahrendt S."/>
            <person name="Ng V."/>
            <person name="Barry K."/>
            <person name="Daum C."/>
            <person name="Grigoriev I.V."/>
            <person name="Hilden K.S."/>
            <person name="Makela M.R."/>
            <person name="de Vries R.P."/>
        </authorList>
    </citation>
    <scope>NUCLEOTIDE SEQUENCE [LARGE SCALE GENOMIC DNA]</scope>
    <source>
        <strain evidence="5 6">CBS 464.89</strain>
    </source>
</reference>
<dbReference type="GO" id="GO:0003697">
    <property type="term" value="F:single-stranded DNA binding"/>
    <property type="evidence" value="ECO:0007669"/>
    <property type="project" value="TreeGrafter"/>
</dbReference>
<dbReference type="GO" id="GO:0030915">
    <property type="term" value="C:Smc5-Smc6 complex"/>
    <property type="evidence" value="ECO:0007669"/>
    <property type="project" value="TreeGrafter"/>
</dbReference>
<dbReference type="InterPro" id="IPR027417">
    <property type="entry name" value="P-loop_NTPase"/>
</dbReference>
<feature type="non-terminal residue" evidence="5">
    <location>
        <position position="1"/>
    </location>
</feature>
<dbReference type="Gene3D" id="3.40.50.300">
    <property type="entry name" value="P-loop containing nucleotide triphosphate hydrolases"/>
    <property type="match status" value="1"/>
</dbReference>